<sequence>MQQTTLKVFNFALIFALALLTAYFTLENTASTTINIIPGLSVSFPIASLVIISAGVGACIAWFFDSWSNKLRGDEIKELEDTKKYMKELEMKFQSLKEQQQKNIAPVMSLSEENSSANDKEVA</sequence>
<dbReference type="EnsemblBacteria" id="AAP99713">
    <property type="protein sequence ID" value="AAP99713"/>
    <property type="gene ID" value="Pro_0669"/>
</dbReference>
<dbReference type="Proteomes" id="UP000001420">
    <property type="component" value="Chromosome"/>
</dbReference>
<keyword evidence="2 5" id="KW-0812">Transmembrane</keyword>
<evidence type="ECO:0000256" key="2">
    <source>
        <dbReference type="ARBA" id="ARBA00022692"/>
    </source>
</evidence>
<dbReference type="RefSeq" id="WP_011124821.1">
    <property type="nucleotide sequence ID" value="NC_005042.1"/>
</dbReference>
<accession>Q7VCS1</accession>
<dbReference type="Pfam" id="PF06305">
    <property type="entry name" value="LapA_dom"/>
    <property type="match status" value="1"/>
</dbReference>
<dbReference type="PATRIC" id="fig|167539.5.peg.700"/>
<dbReference type="HOGENOM" id="CLU_144217_1_0_3"/>
<keyword evidence="4 5" id="KW-0472">Membrane</keyword>
<gene>
    <name evidence="7" type="ordered locus">Pro_0669</name>
</gene>
<dbReference type="InterPro" id="IPR010445">
    <property type="entry name" value="LapA_dom"/>
</dbReference>
<dbReference type="STRING" id="167539.Pro_0669"/>
<dbReference type="AlphaFoldDB" id="Q7VCS1"/>
<dbReference type="eggNOG" id="COG5416">
    <property type="taxonomic scope" value="Bacteria"/>
</dbReference>
<keyword evidence="1" id="KW-1003">Cell membrane</keyword>
<dbReference type="OrthoDB" id="530861at2"/>
<dbReference type="EMBL" id="AE017126">
    <property type="protein sequence ID" value="AAP99713.1"/>
    <property type="molecule type" value="Genomic_DNA"/>
</dbReference>
<evidence type="ECO:0000256" key="3">
    <source>
        <dbReference type="ARBA" id="ARBA00022989"/>
    </source>
</evidence>
<organism evidence="7 8">
    <name type="scientific">Prochlorococcus marinus (strain SARG / CCMP1375 / SS120)</name>
    <dbReference type="NCBI Taxonomy" id="167539"/>
    <lineage>
        <taxon>Bacteria</taxon>
        <taxon>Bacillati</taxon>
        <taxon>Cyanobacteriota</taxon>
        <taxon>Cyanophyceae</taxon>
        <taxon>Synechococcales</taxon>
        <taxon>Prochlorococcaceae</taxon>
        <taxon>Prochlorococcus</taxon>
    </lineage>
</organism>
<evidence type="ECO:0000313" key="7">
    <source>
        <dbReference type="EMBL" id="AAP99713.1"/>
    </source>
</evidence>
<evidence type="ECO:0000259" key="6">
    <source>
        <dbReference type="Pfam" id="PF06305"/>
    </source>
</evidence>
<evidence type="ECO:0000313" key="8">
    <source>
        <dbReference type="Proteomes" id="UP000001420"/>
    </source>
</evidence>
<keyword evidence="3 5" id="KW-1133">Transmembrane helix</keyword>
<feature type="domain" description="Lipopolysaccharide assembly protein A" evidence="6">
    <location>
        <begin position="27"/>
        <end position="91"/>
    </location>
</feature>
<keyword evidence="8" id="KW-1185">Reference proteome</keyword>
<dbReference type="KEGG" id="pma:Pro_0669"/>
<evidence type="ECO:0000256" key="5">
    <source>
        <dbReference type="SAM" id="Phobius"/>
    </source>
</evidence>
<feature type="transmembrane region" description="Helical" evidence="5">
    <location>
        <begin position="7"/>
        <end position="26"/>
    </location>
</feature>
<dbReference type="GO" id="GO:0005886">
    <property type="term" value="C:plasma membrane"/>
    <property type="evidence" value="ECO:0007669"/>
    <property type="project" value="InterPro"/>
</dbReference>
<evidence type="ECO:0000256" key="1">
    <source>
        <dbReference type="ARBA" id="ARBA00022475"/>
    </source>
</evidence>
<proteinExistence type="predicted"/>
<feature type="transmembrane region" description="Helical" evidence="5">
    <location>
        <begin position="46"/>
        <end position="64"/>
    </location>
</feature>
<name>Q7VCS1_PROMA</name>
<protein>
    <submittedName>
        <fullName evidence="7">Uncharacterized membrane protein</fullName>
    </submittedName>
</protein>
<reference evidence="7 8" key="1">
    <citation type="journal article" date="2003" name="Proc. Natl. Acad. Sci. U.S.A.">
        <title>Genome sequence of the cyanobacterium Prochlorococcus marinus SS120, a nearly minimal oxyphototrophic genome.</title>
        <authorList>
            <person name="Dufresne A."/>
            <person name="Salanoubat M."/>
            <person name="Partensky F."/>
            <person name="Artiguenave F."/>
            <person name="Axmann I.M."/>
            <person name="Barbe V."/>
            <person name="Duprat S."/>
            <person name="Galperin M.Y."/>
            <person name="Koonin E.V."/>
            <person name="Le Gall F."/>
            <person name="Makarova K.S."/>
            <person name="Ostrowski M."/>
            <person name="Oztas S."/>
            <person name="Robert C."/>
            <person name="Rogozin I.B."/>
            <person name="Scanlan D.J."/>
            <person name="Tandeau de Marsac N."/>
            <person name="Weissenbach J."/>
            <person name="Wincker P."/>
            <person name="Wolf Y.I."/>
            <person name="Hess W.R."/>
        </authorList>
    </citation>
    <scope>NUCLEOTIDE SEQUENCE [LARGE SCALE GENOMIC DNA]</scope>
    <source>
        <strain evidence="8">SARG / CCMP1375 / SS120</strain>
    </source>
</reference>
<evidence type="ECO:0000256" key="4">
    <source>
        <dbReference type="ARBA" id="ARBA00023136"/>
    </source>
</evidence>